<dbReference type="InterPro" id="IPR002656">
    <property type="entry name" value="Acyl_transf_3_dom"/>
</dbReference>
<organism evidence="4 5">
    <name type="scientific">Gordonia neofelifaecis NRRL B-59395</name>
    <dbReference type="NCBI Taxonomy" id="644548"/>
    <lineage>
        <taxon>Bacteria</taxon>
        <taxon>Bacillati</taxon>
        <taxon>Actinomycetota</taxon>
        <taxon>Actinomycetes</taxon>
        <taxon>Mycobacteriales</taxon>
        <taxon>Gordoniaceae</taxon>
        <taxon>Gordonia</taxon>
    </lineage>
</organism>
<evidence type="ECO:0000259" key="2">
    <source>
        <dbReference type="Pfam" id="PF01757"/>
    </source>
</evidence>
<protein>
    <submittedName>
        <fullName evidence="4">Acyltransferase 3</fullName>
    </submittedName>
</protein>
<dbReference type="GO" id="GO:0009103">
    <property type="term" value="P:lipopolysaccharide biosynthetic process"/>
    <property type="evidence" value="ECO:0007669"/>
    <property type="project" value="TreeGrafter"/>
</dbReference>
<keyword evidence="1" id="KW-0812">Transmembrane</keyword>
<keyword evidence="1" id="KW-1133">Transmembrane helix</keyword>
<dbReference type="STRING" id="644548.SCNU_06615"/>
<dbReference type="PANTHER" id="PTHR23028">
    <property type="entry name" value="ACETYLTRANSFERASE"/>
    <property type="match status" value="1"/>
</dbReference>
<gene>
    <name evidence="4" type="ORF">SCNU_06615</name>
</gene>
<dbReference type="InterPro" id="IPR050879">
    <property type="entry name" value="Acyltransferase_3"/>
</dbReference>
<feature type="transmembrane region" description="Helical" evidence="1">
    <location>
        <begin position="397"/>
        <end position="421"/>
    </location>
</feature>
<keyword evidence="1" id="KW-0472">Membrane</keyword>
<dbReference type="Pfam" id="PF19040">
    <property type="entry name" value="SGNH"/>
    <property type="match status" value="1"/>
</dbReference>
<sequence length="719" mass="77922">MPASTDRREPAPAATLPAYRTDLDGLRGIAIALVACFHVWFGRVSGGVDVFLTLSGYFFIGSLVRHTIHSQSARIGFGETVNPWPRLKRLIRRLIPALYTVLVGVVVLTVLIVPQTRWLNIGRETFASALYYQNFYLAKNSQDYLAASSANSPLQHLWSMSMQGQFFVGALVVLLAVAGLIKLCGARFAPLTRPGVIRAVFACLVGAIAIASFAWAQYRLHIDQPFNYYDTRSRLWEPLVGGLFAIWMPRLRVASWLRGAATVAALLLIATCGWWIDGVAEYPGALAWVPVGATLLVIWAGQTAADAPAPAANRLLASRPAVRLGGLSYSLYLIHWPLLIFFLTWRGTDHATFLEGTGILAVSLGLAWFMKRYVEDPMRGGGRSSMAHIRWPSHPRITYTAILTVALVALSAGSAGAIRAWDRHMSTVTVDTANLDPALYPGARALLENAPVPALDPQPTPLAVADDLPMTGPDGFMSDFTVTEPVVGVYGDPQGHKTLALAGGSHAEMWIGALDAIGKANGFKIVTYLKMGCPLTSEENPTKLEGTPYPECRTWNRNVMEDLKRTRPDAVFTNSTRPNPAGPADHVPDGYVGVFDELTAAGIPVVGIRDDPWPHNDRGPIDTPECLASGGNARSCGTVRTSALHAVDPATAYADRNPLFHRLDLSDGLCTADFCPAVVGNIIVYKDYHHLSATYVRSLTRELSRQLSAALPWTGPQLG</sequence>
<feature type="transmembrane region" description="Helical" evidence="1">
    <location>
        <begin position="25"/>
        <end position="41"/>
    </location>
</feature>
<proteinExistence type="predicted"/>
<name>F1YHQ5_9ACTN</name>
<feature type="domain" description="SGNH" evidence="3">
    <location>
        <begin position="489"/>
        <end position="703"/>
    </location>
</feature>
<dbReference type="RefSeq" id="WP_009678566.1">
    <property type="nucleotide sequence ID" value="NZ_AEUD01000004.1"/>
</dbReference>
<comment type="caution">
    <text evidence="4">The sequence shown here is derived from an EMBL/GenBank/DDBJ whole genome shotgun (WGS) entry which is preliminary data.</text>
</comment>
<dbReference type="GO" id="GO:0016020">
    <property type="term" value="C:membrane"/>
    <property type="evidence" value="ECO:0007669"/>
    <property type="project" value="TreeGrafter"/>
</dbReference>
<keyword evidence="4" id="KW-0012">Acyltransferase</keyword>
<evidence type="ECO:0000256" key="1">
    <source>
        <dbReference type="SAM" id="Phobius"/>
    </source>
</evidence>
<dbReference type="PANTHER" id="PTHR23028:SF53">
    <property type="entry name" value="ACYL_TRANSF_3 DOMAIN-CONTAINING PROTEIN"/>
    <property type="match status" value="1"/>
</dbReference>
<reference evidence="4 5" key="1">
    <citation type="journal article" date="2011" name="J. Bacteriol.">
        <title>Draft Genome Sequence of Gordonia neofelifaecis NRRL B-59395, a Cholesterol-Degrading Actinomycete.</title>
        <authorList>
            <person name="Ge F."/>
            <person name="Li W."/>
            <person name="Chen G."/>
            <person name="Liu Y."/>
            <person name="Zhang G."/>
            <person name="Yong B."/>
            <person name="Wang Q."/>
            <person name="Wang N."/>
            <person name="Huang Z."/>
            <person name="Li W."/>
            <person name="Wang J."/>
            <person name="Wu C."/>
            <person name="Xie Q."/>
            <person name="Liu G."/>
        </authorList>
    </citation>
    <scope>NUCLEOTIDE SEQUENCE [LARGE SCALE GENOMIC DNA]</scope>
    <source>
        <strain evidence="4 5">NRRL B-59395</strain>
    </source>
</reference>
<evidence type="ECO:0000259" key="3">
    <source>
        <dbReference type="Pfam" id="PF19040"/>
    </source>
</evidence>
<feature type="transmembrane region" description="Helical" evidence="1">
    <location>
        <begin position="351"/>
        <end position="369"/>
    </location>
</feature>
<keyword evidence="4" id="KW-0808">Transferase</keyword>
<evidence type="ECO:0000313" key="4">
    <source>
        <dbReference type="EMBL" id="EGD55893.1"/>
    </source>
</evidence>
<feature type="transmembrane region" description="Helical" evidence="1">
    <location>
        <begin position="196"/>
        <end position="215"/>
    </location>
</feature>
<feature type="transmembrane region" description="Helical" evidence="1">
    <location>
        <begin position="321"/>
        <end position="345"/>
    </location>
</feature>
<dbReference type="EMBL" id="AEUD01000004">
    <property type="protein sequence ID" value="EGD55893.1"/>
    <property type="molecule type" value="Genomic_DNA"/>
</dbReference>
<dbReference type="InterPro" id="IPR043968">
    <property type="entry name" value="SGNH"/>
</dbReference>
<dbReference type="GO" id="GO:0016747">
    <property type="term" value="F:acyltransferase activity, transferring groups other than amino-acyl groups"/>
    <property type="evidence" value="ECO:0007669"/>
    <property type="project" value="InterPro"/>
</dbReference>
<dbReference type="Pfam" id="PF01757">
    <property type="entry name" value="Acyl_transf_3"/>
    <property type="match status" value="1"/>
</dbReference>
<feature type="transmembrane region" description="Helical" evidence="1">
    <location>
        <begin position="47"/>
        <end position="64"/>
    </location>
</feature>
<dbReference type="AlphaFoldDB" id="F1YHQ5"/>
<feature type="transmembrane region" description="Helical" evidence="1">
    <location>
        <begin position="256"/>
        <end position="276"/>
    </location>
</feature>
<dbReference type="OrthoDB" id="3404679at2"/>
<accession>F1YHQ5</accession>
<dbReference type="Proteomes" id="UP000035065">
    <property type="component" value="Unassembled WGS sequence"/>
</dbReference>
<feature type="transmembrane region" description="Helical" evidence="1">
    <location>
        <begin position="94"/>
        <end position="113"/>
    </location>
</feature>
<feature type="transmembrane region" description="Helical" evidence="1">
    <location>
        <begin position="282"/>
        <end position="300"/>
    </location>
</feature>
<evidence type="ECO:0000313" key="5">
    <source>
        <dbReference type="Proteomes" id="UP000035065"/>
    </source>
</evidence>
<feature type="domain" description="Acyltransferase 3" evidence="2">
    <location>
        <begin position="22"/>
        <end position="370"/>
    </location>
</feature>
<feature type="transmembrane region" description="Helical" evidence="1">
    <location>
        <begin position="166"/>
        <end position="184"/>
    </location>
</feature>
<keyword evidence="5" id="KW-1185">Reference proteome</keyword>
<dbReference type="eggNOG" id="COG1835">
    <property type="taxonomic scope" value="Bacteria"/>
</dbReference>